<protein>
    <submittedName>
        <fullName evidence="1">Uncharacterized protein</fullName>
    </submittedName>
</protein>
<accession>A0ACC2LVJ4</accession>
<dbReference type="EMBL" id="CM056811">
    <property type="protein sequence ID" value="KAJ8637384.1"/>
    <property type="molecule type" value="Genomic_DNA"/>
</dbReference>
<evidence type="ECO:0000313" key="2">
    <source>
        <dbReference type="Proteomes" id="UP001234297"/>
    </source>
</evidence>
<comment type="caution">
    <text evidence="1">The sequence shown here is derived from an EMBL/GenBank/DDBJ whole genome shotgun (WGS) entry which is preliminary data.</text>
</comment>
<sequence length="121" mass="13563">MESSHQRSISSSTCSSEKLSRSNCDVAGVGLKDRDKKGAIWLLNSFLRERRERIERISRGEMSGKFGTFQFVPQLYREDVLSVYDICWGETAACGELINLDFLPPLESVALVAIPDLIPSH</sequence>
<keyword evidence="2" id="KW-1185">Reference proteome</keyword>
<gene>
    <name evidence="1" type="ORF">MRB53_011651</name>
</gene>
<proteinExistence type="predicted"/>
<evidence type="ECO:0000313" key="1">
    <source>
        <dbReference type="EMBL" id="KAJ8637384.1"/>
    </source>
</evidence>
<name>A0ACC2LVJ4_PERAE</name>
<organism evidence="1 2">
    <name type="scientific">Persea americana</name>
    <name type="common">Avocado</name>
    <dbReference type="NCBI Taxonomy" id="3435"/>
    <lineage>
        <taxon>Eukaryota</taxon>
        <taxon>Viridiplantae</taxon>
        <taxon>Streptophyta</taxon>
        <taxon>Embryophyta</taxon>
        <taxon>Tracheophyta</taxon>
        <taxon>Spermatophyta</taxon>
        <taxon>Magnoliopsida</taxon>
        <taxon>Magnoliidae</taxon>
        <taxon>Laurales</taxon>
        <taxon>Lauraceae</taxon>
        <taxon>Persea</taxon>
    </lineage>
</organism>
<dbReference type="Proteomes" id="UP001234297">
    <property type="component" value="Chromosome 3"/>
</dbReference>
<reference evidence="1 2" key="1">
    <citation type="journal article" date="2022" name="Hortic Res">
        <title>A haplotype resolved chromosomal level avocado genome allows analysis of novel avocado genes.</title>
        <authorList>
            <person name="Nath O."/>
            <person name="Fletcher S.J."/>
            <person name="Hayward A."/>
            <person name="Shaw L.M."/>
            <person name="Masouleh A.K."/>
            <person name="Furtado A."/>
            <person name="Henry R.J."/>
            <person name="Mitter N."/>
        </authorList>
    </citation>
    <scope>NUCLEOTIDE SEQUENCE [LARGE SCALE GENOMIC DNA]</scope>
    <source>
        <strain evidence="2">cv. Hass</strain>
    </source>
</reference>